<feature type="transmembrane region" description="Helical" evidence="12">
    <location>
        <begin position="487"/>
        <end position="506"/>
    </location>
</feature>
<keyword evidence="5 12" id="KW-0812">Transmembrane</keyword>
<evidence type="ECO:0000256" key="2">
    <source>
        <dbReference type="ARBA" id="ARBA00006434"/>
    </source>
</evidence>
<evidence type="ECO:0000256" key="7">
    <source>
        <dbReference type="ARBA" id="ARBA00023053"/>
    </source>
</evidence>
<dbReference type="PROSITE" id="PS50283">
    <property type="entry name" value="NA_SOLUT_SYMP_3"/>
    <property type="match status" value="1"/>
</dbReference>
<dbReference type="STRING" id="990371.SAMN05421813_105132"/>
<feature type="transmembrane region" description="Helical" evidence="12">
    <location>
        <begin position="42"/>
        <end position="62"/>
    </location>
</feature>
<evidence type="ECO:0000256" key="4">
    <source>
        <dbReference type="ARBA" id="ARBA00022475"/>
    </source>
</evidence>
<dbReference type="Gene3D" id="1.20.1730.10">
    <property type="entry name" value="Sodium/glucose cotransporter"/>
    <property type="match status" value="1"/>
</dbReference>
<evidence type="ECO:0000256" key="6">
    <source>
        <dbReference type="ARBA" id="ARBA00022989"/>
    </source>
</evidence>
<dbReference type="InterPro" id="IPR038377">
    <property type="entry name" value="Na/Glc_symporter_sf"/>
</dbReference>
<dbReference type="AlphaFoldDB" id="A0A1G9Q6G1"/>
<dbReference type="CDD" id="cd11494">
    <property type="entry name" value="SLC5sbd_NIS-like_u2"/>
    <property type="match status" value="1"/>
</dbReference>
<dbReference type="GO" id="GO:0006814">
    <property type="term" value="P:sodium ion transport"/>
    <property type="evidence" value="ECO:0007669"/>
    <property type="project" value="UniProtKB-KW"/>
</dbReference>
<dbReference type="GO" id="GO:0015293">
    <property type="term" value="F:symporter activity"/>
    <property type="evidence" value="ECO:0007669"/>
    <property type="project" value="TreeGrafter"/>
</dbReference>
<keyword evidence="14" id="KW-1185">Reference proteome</keyword>
<evidence type="ECO:0000256" key="10">
    <source>
        <dbReference type="ARBA" id="ARBA00023201"/>
    </source>
</evidence>
<keyword evidence="6 12" id="KW-1133">Transmembrane helix</keyword>
<protein>
    <submittedName>
        <fullName evidence="13">Transporter, SSS family</fullName>
    </submittedName>
</protein>
<keyword evidence="4" id="KW-1003">Cell membrane</keyword>
<dbReference type="OrthoDB" id="9803597at2"/>
<feature type="transmembrane region" description="Helical" evidence="12">
    <location>
        <begin position="513"/>
        <end position="531"/>
    </location>
</feature>
<feature type="transmembrane region" description="Helical" evidence="12">
    <location>
        <begin position="6"/>
        <end position="22"/>
    </location>
</feature>
<feature type="transmembrane region" description="Helical" evidence="12">
    <location>
        <begin position="179"/>
        <end position="199"/>
    </location>
</feature>
<evidence type="ECO:0000256" key="11">
    <source>
        <dbReference type="RuleBase" id="RU362091"/>
    </source>
</evidence>
<dbReference type="Proteomes" id="UP000199226">
    <property type="component" value="Unassembled WGS sequence"/>
</dbReference>
<accession>A0A1G9Q6G1</accession>
<feature type="transmembrane region" description="Helical" evidence="12">
    <location>
        <begin position="271"/>
        <end position="296"/>
    </location>
</feature>
<comment type="similarity">
    <text evidence="2 11">Belongs to the sodium:solute symporter (SSF) (TC 2.A.21) family.</text>
</comment>
<dbReference type="Pfam" id="PF00474">
    <property type="entry name" value="SSF"/>
    <property type="match status" value="2"/>
</dbReference>
<evidence type="ECO:0000256" key="12">
    <source>
        <dbReference type="SAM" id="Phobius"/>
    </source>
</evidence>
<feature type="transmembrane region" description="Helical" evidence="12">
    <location>
        <begin position="231"/>
        <end position="250"/>
    </location>
</feature>
<evidence type="ECO:0000256" key="5">
    <source>
        <dbReference type="ARBA" id="ARBA00022692"/>
    </source>
</evidence>
<dbReference type="EMBL" id="FNHH01000005">
    <property type="protein sequence ID" value="SDM06331.1"/>
    <property type="molecule type" value="Genomic_DNA"/>
</dbReference>
<sequence length="567" mass="62826">MSGIDWIVLFATLFIIVAYGIYKSRGTENIDGYLLGNKSFPWYSVTLSVMATQASAITFLSAPGLAFSSGMAFVQFYFGLPLAMIVLCITFVPIFHKLKVYTAYEFLEKRFDLKTRALTAFLFLVQRGLSTGITIYAPSIILSTILDIDTTYTTLFIGGLVISYTVYGGTKAVSYTQMLQMTVIFSGLLIAGILVVKLLPESVGFGKALQIAGKMGRTNAIDFSFDWNNQYTVWSGLIGGFFLQLSYFGTDQSQVGRYLTGSSIGQSRLGLLMNGLVKIPMQFLILLIGVLVFTFYQYHQPPVFFNSYELGKLEKSAYGKDLEKIKTDYSNAFVEKQAEINRLELALDAEDETAINTQRTILEAADKKTKAIRQQAVDLMKKNDPEAETNDNNYVFLSFVTRYLPQGLIGLLIAIIFLASMGSTASALNSLASTTVVDIYKRLINQNASDEKYLSVSRWVTIIWGFLSILMALYASKMGNLLEAVNILGSLFYGTILGIFVVAFYLKKIGGSATFIAAIITEVIVFSCWMMDIMAFLWLNVVGCVLVVLIAMILQGFQKKALEKPAF</sequence>
<keyword evidence="7" id="KW-0915">Sodium</keyword>
<evidence type="ECO:0000313" key="13">
    <source>
        <dbReference type="EMBL" id="SDM06331.1"/>
    </source>
</evidence>
<evidence type="ECO:0000256" key="8">
    <source>
        <dbReference type="ARBA" id="ARBA00023065"/>
    </source>
</evidence>
<evidence type="ECO:0000256" key="1">
    <source>
        <dbReference type="ARBA" id="ARBA00004651"/>
    </source>
</evidence>
<proteinExistence type="inferred from homology"/>
<evidence type="ECO:0000256" key="9">
    <source>
        <dbReference type="ARBA" id="ARBA00023136"/>
    </source>
</evidence>
<dbReference type="PANTHER" id="PTHR42985:SF40">
    <property type="entry name" value="LD47995P-RELATED"/>
    <property type="match status" value="1"/>
</dbReference>
<keyword evidence="3" id="KW-0813">Transport</keyword>
<dbReference type="InterPro" id="IPR001734">
    <property type="entry name" value="Na/solute_symporter"/>
</dbReference>
<feature type="transmembrane region" description="Helical" evidence="12">
    <location>
        <begin position="117"/>
        <end position="138"/>
    </location>
</feature>
<evidence type="ECO:0000313" key="14">
    <source>
        <dbReference type="Proteomes" id="UP000199226"/>
    </source>
</evidence>
<dbReference type="InterPro" id="IPR051163">
    <property type="entry name" value="Sodium:Solute_Symporter_SSF"/>
</dbReference>
<dbReference type="RefSeq" id="WP_090701526.1">
    <property type="nucleotide sequence ID" value="NZ_FNHH01000005.1"/>
</dbReference>
<organism evidence="13 14">
    <name type="scientific">Daejeonella rubra</name>
    <dbReference type="NCBI Taxonomy" id="990371"/>
    <lineage>
        <taxon>Bacteria</taxon>
        <taxon>Pseudomonadati</taxon>
        <taxon>Bacteroidota</taxon>
        <taxon>Sphingobacteriia</taxon>
        <taxon>Sphingobacteriales</taxon>
        <taxon>Sphingobacteriaceae</taxon>
        <taxon>Daejeonella</taxon>
    </lineage>
</organism>
<keyword evidence="9 12" id="KW-0472">Membrane</keyword>
<evidence type="ECO:0000256" key="3">
    <source>
        <dbReference type="ARBA" id="ARBA00022448"/>
    </source>
</evidence>
<dbReference type="PANTHER" id="PTHR42985">
    <property type="entry name" value="SODIUM-COUPLED MONOCARBOXYLATE TRANSPORTER"/>
    <property type="match status" value="1"/>
</dbReference>
<gene>
    <name evidence="13" type="ORF">SAMN05421813_105132</name>
</gene>
<keyword evidence="10" id="KW-0739">Sodium transport</keyword>
<feature type="transmembrane region" description="Helical" evidence="12">
    <location>
        <begin position="537"/>
        <end position="557"/>
    </location>
</feature>
<feature type="transmembrane region" description="Helical" evidence="12">
    <location>
        <begin position="453"/>
        <end position="475"/>
    </location>
</feature>
<feature type="transmembrane region" description="Helical" evidence="12">
    <location>
        <begin position="150"/>
        <end position="167"/>
    </location>
</feature>
<comment type="subcellular location">
    <subcellularLocation>
        <location evidence="1">Cell membrane</location>
        <topology evidence="1">Multi-pass membrane protein</topology>
    </subcellularLocation>
</comment>
<dbReference type="GO" id="GO:0005886">
    <property type="term" value="C:plasma membrane"/>
    <property type="evidence" value="ECO:0007669"/>
    <property type="project" value="UniProtKB-SubCell"/>
</dbReference>
<feature type="transmembrane region" description="Helical" evidence="12">
    <location>
        <begin position="408"/>
        <end position="432"/>
    </location>
</feature>
<keyword evidence="8" id="KW-0406">Ion transport</keyword>
<reference evidence="14" key="1">
    <citation type="submission" date="2016-10" db="EMBL/GenBank/DDBJ databases">
        <authorList>
            <person name="Varghese N."/>
            <person name="Submissions S."/>
        </authorList>
    </citation>
    <scope>NUCLEOTIDE SEQUENCE [LARGE SCALE GENOMIC DNA]</scope>
    <source>
        <strain evidence="14">DSM 24536</strain>
    </source>
</reference>
<feature type="transmembrane region" description="Helical" evidence="12">
    <location>
        <begin position="74"/>
        <end position="96"/>
    </location>
</feature>
<name>A0A1G9Q6G1_9SPHI</name>